<evidence type="ECO:0008006" key="3">
    <source>
        <dbReference type="Google" id="ProtNLM"/>
    </source>
</evidence>
<dbReference type="Proteomes" id="UP000276029">
    <property type="component" value="Unassembled WGS sequence"/>
</dbReference>
<accession>A0ABX9T2C0</accession>
<evidence type="ECO:0000313" key="1">
    <source>
        <dbReference type="EMBL" id="RKS91450.1"/>
    </source>
</evidence>
<evidence type="ECO:0000313" key="2">
    <source>
        <dbReference type="Proteomes" id="UP000276029"/>
    </source>
</evidence>
<sequence length="36" mass="4155">MDHAKYPARIIEKVIGGNFDRLFREVWAGHKPVSTD</sequence>
<comment type="caution">
    <text evidence="1">The sequence shown here is derived from an EMBL/GenBank/DDBJ whole genome shotgun (WGS) entry which is preliminary data.</text>
</comment>
<gene>
    <name evidence="1" type="ORF">DFR51_1014</name>
</gene>
<keyword evidence="2" id="KW-1185">Reference proteome</keyword>
<organism evidence="1 2">
    <name type="scientific">Sphingosinicella microcystinivorans</name>
    <dbReference type="NCBI Taxonomy" id="335406"/>
    <lineage>
        <taxon>Bacteria</taxon>
        <taxon>Pseudomonadati</taxon>
        <taxon>Pseudomonadota</taxon>
        <taxon>Alphaproteobacteria</taxon>
        <taxon>Sphingomonadales</taxon>
        <taxon>Sphingosinicellaceae</taxon>
        <taxon>Sphingosinicella</taxon>
    </lineage>
</organism>
<reference evidence="1 2" key="1">
    <citation type="submission" date="2018-10" db="EMBL/GenBank/DDBJ databases">
        <title>Genomic Encyclopedia of Type Strains, Phase IV (KMG-IV): sequencing the most valuable type-strain genomes for metagenomic binning, comparative biology and taxonomic classification.</title>
        <authorList>
            <person name="Goeker M."/>
        </authorList>
    </citation>
    <scope>NUCLEOTIDE SEQUENCE [LARGE SCALE GENOMIC DNA]</scope>
    <source>
        <strain evidence="1 2">DSM 19791</strain>
    </source>
</reference>
<protein>
    <recommendedName>
        <fullName evidence="3">Membrane dipeptidase (Peptidase family M19)</fullName>
    </recommendedName>
</protein>
<name>A0ABX9T2C0_SPHMI</name>
<dbReference type="EMBL" id="RBWX01000007">
    <property type="protein sequence ID" value="RKS91450.1"/>
    <property type="molecule type" value="Genomic_DNA"/>
</dbReference>
<proteinExistence type="predicted"/>